<dbReference type="InterPro" id="IPR002178">
    <property type="entry name" value="PTS_EIIA_type-2_dom"/>
</dbReference>
<sequence>MILSEILTKEVITVDLKGDTKEEIIDSLIDLLDSAGRISDREKVRECILERESKMSTGMEAGVAIPHGKTDAVNELVGCVGIKKDGVDFKSFDGEPSRIFIMTVSPLHRTGPHVQFLAEISRLLREPEERQKLLDAGCAEEIQSIICG</sequence>
<keyword evidence="4" id="KW-0762">Sugar transport</keyword>
<dbReference type="PROSITE" id="PS51094">
    <property type="entry name" value="PTS_EIIA_TYPE_2"/>
    <property type="match status" value="1"/>
</dbReference>
<evidence type="ECO:0000256" key="2">
    <source>
        <dbReference type="ARBA" id="ARBA00022679"/>
    </source>
</evidence>
<dbReference type="Pfam" id="PF00359">
    <property type="entry name" value="PTS_EIIA_2"/>
    <property type="match status" value="1"/>
</dbReference>
<protein>
    <submittedName>
        <fullName evidence="4">PTS sugar transporter subunit IIA</fullName>
    </submittedName>
</protein>
<dbReference type="Gene3D" id="3.40.930.10">
    <property type="entry name" value="Mannitol-specific EII, Chain A"/>
    <property type="match status" value="1"/>
</dbReference>
<dbReference type="PANTHER" id="PTHR47738">
    <property type="entry name" value="PTS SYSTEM FRUCTOSE-LIKE EIIA COMPONENT-RELATED"/>
    <property type="match status" value="1"/>
</dbReference>
<comment type="caution">
    <text evidence="4">The sequence shown here is derived from an EMBL/GenBank/DDBJ whole genome shotgun (WGS) entry which is preliminary data.</text>
</comment>
<gene>
    <name evidence="4" type="ORF">PQJ61_14865</name>
</gene>
<name>A0AAJ1IHH0_9SPIO</name>
<dbReference type="EMBL" id="JAQQAL010000040">
    <property type="protein sequence ID" value="MDC7228042.1"/>
    <property type="molecule type" value="Genomic_DNA"/>
</dbReference>
<dbReference type="InterPro" id="IPR016152">
    <property type="entry name" value="PTrfase/Anion_transptr"/>
</dbReference>
<keyword evidence="2" id="KW-0808">Transferase</keyword>
<dbReference type="SUPFAM" id="SSF55804">
    <property type="entry name" value="Phoshotransferase/anion transport protein"/>
    <property type="match status" value="1"/>
</dbReference>
<dbReference type="Proteomes" id="UP001221217">
    <property type="component" value="Unassembled WGS sequence"/>
</dbReference>
<dbReference type="CDD" id="cd00211">
    <property type="entry name" value="PTS_IIA_fru"/>
    <property type="match status" value="1"/>
</dbReference>
<dbReference type="FunFam" id="3.40.930.10:FF:000009">
    <property type="entry name" value="PTS system, fructose specific IIABC component"/>
    <property type="match status" value="1"/>
</dbReference>
<dbReference type="GO" id="GO:0016740">
    <property type="term" value="F:transferase activity"/>
    <property type="evidence" value="ECO:0007669"/>
    <property type="project" value="UniProtKB-KW"/>
</dbReference>
<proteinExistence type="predicted"/>
<feature type="domain" description="PTS EIIA type-2" evidence="3">
    <location>
        <begin position="5"/>
        <end position="148"/>
    </location>
</feature>
<dbReference type="AlphaFoldDB" id="A0AAJ1IHH0"/>
<reference evidence="4 5" key="1">
    <citation type="submission" date="2022-12" db="EMBL/GenBank/DDBJ databases">
        <title>Metagenome assembled genome from gulf of manar.</title>
        <authorList>
            <person name="Kohli P."/>
            <person name="Pk S."/>
            <person name="Venkata Ramana C."/>
            <person name="Sasikala C."/>
        </authorList>
    </citation>
    <scope>NUCLEOTIDE SEQUENCE [LARGE SCALE GENOMIC DNA]</scope>
    <source>
        <strain evidence="4">JB008</strain>
    </source>
</reference>
<dbReference type="PANTHER" id="PTHR47738:SF2">
    <property type="entry name" value="PTS SYSTEM FRUCTOSE-LIKE EIIA COMPONENT"/>
    <property type="match status" value="1"/>
</dbReference>
<dbReference type="InterPro" id="IPR051541">
    <property type="entry name" value="PTS_SugarTrans_NitroReg"/>
</dbReference>
<evidence type="ECO:0000256" key="1">
    <source>
        <dbReference type="ARBA" id="ARBA00004496"/>
    </source>
</evidence>
<evidence type="ECO:0000259" key="3">
    <source>
        <dbReference type="PROSITE" id="PS51094"/>
    </source>
</evidence>
<evidence type="ECO:0000313" key="4">
    <source>
        <dbReference type="EMBL" id="MDC7228042.1"/>
    </source>
</evidence>
<comment type="subcellular location">
    <subcellularLocation>
        <location evidence="1">Cytoplasm</location>
    </subcellularLocation>
</comment>
<evidence type="ECO:0000313" key="5">
    <source>
        <dbReference type="Proteomes" id="UP001221217"/>
    </source>
</evidence>
<dbReference type="GO" id="GO:0005737">
    <property type="term" value="C:cytoplasm"/>
    <property type="evidence" value="ECO:0007669"/>
    <property type="project" value="UniProtKB-SubCell"/>
</dbReference>
<accession>A0AAJ1IHH0</accession>
<organism evidence="4 5">
    <name type="scientific">Candidatus Thalassospirochaeta sargassi</name>
    <dbReference type="NCBI Taxonomy" id="3119039"/>
    <lineage>
        <taxon>Bacteria</taxon>
        <taxon>Pseudomonadati</taxon>
        <taxon>Spirochaetota</taxon>
        <taxon>Spirochaetia</taxon>
        <taxon>Spirochaetales</taxon>
        <taxon>Spirochaetaceae</taxon>
        <taxon>Candidatus Thalassospirochaeta</taxon>
    </lineage>
</organism>
<keyword evidence="4" id="KW-0813">Transport</keyword>